<accession>A0A239BYE7</accession>
<organism evidence="3 4">
    <name type="scientific">Edaphosphingomonas laterariae</name>
    <dbReference type="NCBI Taxonomy" id="861865"/>
    <lineage>
        <taxon>Bacteria</taxon>
        <taxon>Pseudomonadati</taxon>
        <taxon>Pseudomonadota</taxon>
        <taxon>Alphaproteobacteria</taxon>
        <taxon>Sphingomonadales</taxon>
        <taxon>Rhizorhabdaceae</taxon>
        <taxon>Edaphosphingomonas</taxon>
    </lineage>
</organism>
<dbReference type="Proteomes" id="UP000198281">
    <property type="component" value="Unassembled WGS sequence"/>
</dbReference>
<protein>
    <submittedName>
        <fullName evidence="3">Imidazolonepropionase</fullName>
    </submittedName>
</protein>
<dbReference type="InterPro" id="IPR051781">
    <property type="entry name" value="Metallo-dep_Hydrolase"/>
</dbReference>
<keyword evidence="1" id="KW-0732">Signal</keyword>
<dbReference type="Gene3D" id="2.30.40.10">
    <property type="entry name" value="Urease, subunit C, domain 1"/>
    <property type="match status" value="1"/>
</dbReference>
<dbReference type="InterPro" id="IPR011059">
    <property type="entry name" value="Metal-dep_hydrolase_composite"/>
</dbReference>
<dbReference type="OrthoDB" id="9782972at2"/>
<dbReference type="RefSeq" id="WP_089217941.1">
    <property type="nucleotide sequence ID" value="NZ_FZOS01000001.1"/>
</dbReference>
<dbReference type="Pfam" id="PF01979">
    <property type="entry name" value="Amidohydro_1"/>
    <property type="match status" value="1"/>
</dbReference>
<evidence type="ECO:0000259" key="2">
    <source>
        <dbReference type="Pfam" id="PF01979"/>
    </source>
</evidence>
<dbReference type="Gene3D" id="3.30.110.90">
    <property type="entry name" value="Amidohydrolase"/>
    <property type="match status" value="1"/>
</dbReference>
<dbReference type="InterPro" id="IPR032466">
    <property type="entry name" value="Metal_Hydrolase"/>
</dbReference>
<dbReference type="PANTHER" id="PTHR43135:SF3">
    <property type="entry name" value="ALPHA-D-RIBOSE 1-METHYLPHOSPHONATE 5-TRIPHOSPHATE DIPHOSPHATASE"/>
    <property type="match status" value="1"/>
</dbReference>
<sequence length="462" mass="48755">MSNPRSILKAITLIGLLSLGVAAQAATPAPYAAPAKGTRTIYRNAALIDGTGGPMRRGMAIVVDGDRIVEVVGDRDISAASLASGKVVDLGGRYVLPGLIDSHVHVATPPDRKRAEAVLRRNLYGGVTAVRDMADDLRSVAEITRASLVGEIAAPDIYYAALMAGPSFFDDPRTAAAAMGVTPGKVPWMQAIDDSTDLPTAVTLARGTFATAIKAYANMPGQTVAAIVAEAHRQGMPVWAHGAIFPATPADVVAAGPDVISHVCYLAYQASDAVPGSYQKRVPVTYDRFGKTGSPVTAALFKQMAERNIILDATGRVYLDYDARAKAHPEKPALCTADLAARLIAQARAAGVQISTGTDGTASADDPWPELYDELVYLVEQAKMPAAEVIRSATLVGARAAGQEKHMGTIAAGKFANFIILAKNPLENIRNIESITTTVKRGHAYPRADFRLLTKDELGDDE</sequence>
<dbReference type="SUPFAM" id="SSF51338">
    <property type="entry name" value="Composite domain of metallo-dependent hydrolases"/>
    <property type="match status" value="1"/>
</dbReference>
<feature type="domain" description="Amidohydrolase-related" evidence="2">
    <location>
        <begin position="94"/>
        <end position="443"/>
    </location>
</feature>
<dbReference type="PANTHER" id="PTHR43135">
    <property type="entry name" value="ALPHA-D-RIBOSE 1-METHYLPHOSPHONATE 5-TRIPHOSPHATE DIPHOSPHATASE"/>
    <property type="match status" value="1"/>
</dbReference>
<dbReference type="Gene3D" id="3.40.50.10910">
    <property type="entry name" value="Amidohydrolase"/>
    <property type="match status" value="1"/>
</dbReference>
<dbReference type="GO" id="GO:0016810">
    <property type="term" value="F:hydrolase activity, acting on carbon-nitrogen (but not peptide) bonds"/>
    <property type="evidence" value="ECO:0007669"/>
    <property type="project" value="InterPro"/>
</dbReference>
<dbReference type="EMBL" id="FZOS01000001">
    <property type="protein sequence ID" value="SNS12448.1"/>
    <property type="molecule type" value="Genomic_DNA"/>
</dbReference>
<evidence type="ECO:0000313" key="4">
    <source>
        <dbReference type="Proteomes" id="UP000198281"/>
    </source>
</evidence>
<evidence type="ECO:0000256" key="1">
    <source>
        <dbReference type="SAM" id="SignalP"/>
    </source>
</evidence>
<feature type="chain" id="PRO_5013371535" evidence="1">
    <location>
        <begin position="26"/>
        <end position="462"/>
    </location>
</feature>
<dbReference type="Gene3D" id="1.20.58.520">
    <property type="entry name" value="Amidohydrolase"/>
    <property type="match status" value="1"/>
</dbReference>
<gene>
    <name evidence="3" type="ORF">SAMN06295912_101454</name>
</gene>
<proteinExistence type="predicted"/>
<dbReference type="InterPro" id="IPR006680">
    <property type="entry name" value="Amidohydro-rel"/>
</dbReference>
<name>A0A239BYE7_9SPHN</name>
<dbReference type="SUPFAM" id="SSF51556">
    <property type="entry name" value="Metallo-dependent hydrolases"/>
    <property type="match status" value="1"/>
</dbReference>
<reference evidence="4" key="1">
    <citation type="submission" date="2017-06" db="EMBL/GenBank/DDBJ databases">
        <authorList>
            <person name="Varghese N."/>
            <person name="Submissions S."/>
        </authorList>
    </citation>
    <scope>NUCLEOTIDE SEQUENCE [LARGE SCALE GENOMIC DNA]</scope>
    <source>
        <strain evidence="4">LNB2</strain>
    </source>
</reference>
<feature type="signal peptide" evidence="1">
    <location>
        <begin position="1"/>
        <end position="25"/>
    </location>
</feature>
<evidence type="ECO:0000313" key="3">
    <source>
        <dbReference type="EMBL" id="SNS12448.1"/>
    </source>
</evidence>
<dbReference type="AlphaFoldDB" id="A0A239BYE7"/>
<keyword evidence="4" id="KW-1185">Reference proteome</keyword>